<reference evidence="1" key="1">
    <citation type="submission" date="2022-07" db="EMBL/GenBank/DDBJ databases">
        <title>Phylogenomic reconstructions and comparative analyses of Kickxellomycotina fungi.</title>
        <authorList>
            <person name="Reynolds N.K."/>
            <person name="Stajich J.E."/>
            <person name="Barry K."/>
            <person name="Grigoriev I.V."/>
            <person name="Crous P."/>
            <person name="Smith M.E."/>
        </authorList>
    </citation>
    <scope>NUCLEOTIDE SEQUENCE</scope>
    <source>
        <strain evidence="1">BCRC 34191</strain>
    </source>
</reference>
<dbReference type="EMBL" id="JANBUK010002281">
    <property type="protein sequence ID" value="KAJ2773554.1"/>
    <property type="molecule type" value="Genomic_DNA"/>
</dbReference>
<proteinExistence type="predicted"/>
<comment type="caution">
    <text evidence="1">The sequence shown here is derived from an EMBL/GenBank/DDBJ whole genome shotgun (WGS) entry which is preliminary data.</text>
</comment>
<keyword evidence="2" id="KW-1185">Reference proteome</keyword>
<protein>
    <submittedName>
        <fullName evidence="1">Uncharacterized protein</fullName>
    </submittedName>
</protein>
<evidence type="ECO:0000313" key="2">
    <source>
        <dbReference type="Proteomes" id="UP001140066"/>
    </source>
</evidence>
<accession>A0ACC1K530</accession>
<organism evidence="1 2">
    <name type="scientific">Coemansia linderi</name>
    <dbReference type="NCBI Taxonomy" id="2663919"/>
    <lineage>
        <taxon>Eukaryota</taxon>
        <taxon>Fungi</taxon>
        <taxon>Fungi incertae sedis</taxon>
        <taxon>Zoopagomycota</taxon>
        <taxon>Kickxellomycotina</taxon>
        <taxon>Kickxellomycetes</taxon>
        <taxon>Kickxellales</taxon>
        <taxon>Kickxellaceae</taxon>
        <taxon>Coemansia</taxon>
    </lineage>
</organism>
<name>A0ACC1K530_9FUNG</name>
<gene>
    <name evidence="1" type="ORF">GGI18_004702</name>
</gene>
<sequence length="147" mass="16497">MCNVEHRGPVVLLQIECDLDHVSDHDDVSVGMERLTIGDPLRAAQSLCEASMDLAVMQAVKLKELETKTAGMEMELGEKGKRLEKKQGMFLSLTKRVGRLEGRVKELSALSKRHRAQIQELQKGLNHIKNDIAVLERQIREMDPGQA</sequence>
<evidence type="ECO:0000313" key="1">
    <source>
        <dbReference type="EMBL" id="KAJ2773554.1"/>
    </source>
</evidence>
<dbReference type="Proteomes" id="UP001140066">
    <property type="component" value="Unassembled WGS sequence"/>
</dbReference>